<feature type="non-terminal residue" evidence="9">
    <location>
        <position position="650"/>
    </location>
</feature>
<evidence type="ECO:0000256" key="3">
    <source>
        <dbReference type="ARBA" id="ARBA00022777"/>
    </source>
</evidence>
<dbReference type="GO" id="GO:0016477">
    <property type="term" value="P:cell migration"/>
    <property type="evidence" value="ECO:0007669"/>
    <property type="project" value="TreeGrafter"/>
</dbReference>
<dbReference type="Pfam" id="PF07714">
    <property type="entry name" value="PK_Tyr_Ser-Thr"/>
    <property type="match status" value="1"/>
</dbReference>
<evidence type="ECO:0000259" key="8">
    <source>
        <dbReference type="PROSITE" id="PS50011"/>
    </source>
</evidence>
<feature type="domain" description="Protein kinase" evidence="8">
    <location>
        <begin position="331"/>
        <end position="599"/>
    </location>
</feature>
<dbReference type="GO" id="GO:0006909">
    <property type="term" value="P:phagocytosis"/>
    <property type="evidence" value="ECO:0007669"/>
    <property type="project" value="TreeGrafter"/>
</dbReference>
<accession>A0AA35WEA1</accession>
<dbReference type="EMBL" id="CASHTH010001615">
    <property type="protein sequence ID" value="CAI8017304.1"/>
    <property type="molecule type" value="Genomic_DNA"/>
</dbReference>
<keyword evidence="5" id="KW-0829">Tyrosine-protein kinase</keyword>
<comment type="caution">
    <text evidence="9">The sequence shown here is derived from an EMBL/GenBank/DDBJ whole genome shotgun (WGS) entry which is preliminary data.</text>
</comment>
<dbReference type="GO" id="GO:0005886">
    <property type="term" value="C:plasma membrane"/>
    <property type="evidence" value="ECO:0007669"/>
    <property type="project" value="TreeGrafter"/>
</dbReference>
<feature type="chain" id="PRO_5041425692" evidence="7">
    <location>
        <begin position="24"/>
        <end position="650"/>
    </location>
</feature>
<feature type="signal peptide" evidence="7">
    <location>
        <begin position="1"/>
        <end position="23"/>
    </location>
</feature>
<dbReference type="GO" id="GO:0004714">
    <property type="term" value="F:transmembrane receptor protein tyrosine kinase activity"/>
    <property type="evidence" value="ECO:0007669"/>
    <property type="project" value="TreeGrafter"/>
</dbReference>
<dbReference type="PROSITE" id="PS50011">
    <property type="entry name" value="PROTEIN_KINASE_DOM"/>
    <property type="match status" value="1"/>
</dbReference>
<dbReference type="FunFam" id="1.10.510.10:FF:000554">
    <property type="entry name" value="Predicted protein"/>
    <property type="match status" value="1"/>
</dbReference>
<keyword evidence="6" id="KW-1133">Transmembrane helix</keyword>
<keyword evidence="1" id="KW-0808">Transferase</keyword>
<dbReference type="PANTHER" id="PTHR24416:SF564">
    <property type="entry name" value="MACROPHAGE-STIMULATING PROTEIN RECEPTOR"/>
    <property type="match status" value="1"/>
</dbReference>
<dbReference type="InterPro" id="IPR000719">
    <property type="entry name" value="Prot_kinase_dom"/>
</dbReference>
<evidence type="ECO:0000256" key="5">
    <source>
        <dbReference type="ARBA" id="ARBA00023137"/>
    </source>
</evidence>
<dbReference type="SUPFAM" id="SSF56112">
    <property type="entry name" value="Protein kinase-like (PK-like)"/>
    <property type="match status" value="1"/>
</dbReference>
<evidence type="ECO:0000313" key="10">
    <source>
        <dbReference type="Proteomes" id="UP001174909"/>
    </source>
</evidence>
<protein>
    <submittedName>
        <fullName evidence="9">Tyrosine-protein kinase transforming protein RYK</fullName>
    </submittedName>
</protein>
<organism evidence="9 10">
    <name type="scientific">Geodia barretti</name>
    <name type="common">Barrett's horny sponge</name>
    <dbReference type="NCBI Taxonomy" id="519541"/>
    <lineage>
        <taxon>Eukaryota</taxon>
        <taxon>Metazoa</taxon>
        <taxon>Porifera</taxon>
        <taxon>Demospongiae</taxon>
        <taxon>Heteroscleromorpha</taxon>
        <taxon>Tetractinellida</taxon>
        <taxon>Astrophorina</taxon>
        <taxon>Geodiidae</taxon>
        <taxon>Geodia</taxon>
    </lineage>
</organism>
<dbReference type="InterPro" id="IPR020635">
    <property type="entry name" value="Tyr_kinase_cat_dom"/>
</dbReference>
<keyword evidence="10" id="KW-1185">Reference proteome</keyword>
<dbReference type="PRINTS" id="PR00109">
    <property type="entry name" value="TYRKINASE"/>
</dbReference>
<keyword evidence="4" id="KW-0067">ATP-binding</keyword>
<evidence type="ECO:0000256" key="4">
    <source>
        <dbReference type="ARBA" id="ARBA00022840"/>
    </source>
</evidence>
<dbReference type="GO" id="GO:0005524">
    <property type="term" value="F:ATP binding"/>
    <property type="evidence" value="ECO:0007669"/>
    <property type="project" value="UniProtKB-KW"/>
</dbReference>
<keyword evidence="6" id="KW-0812">Transmembrane</keyword>
<evidence type="ECO:0000256" key="7">
    <source>
        <dbReference type="SAM" id="SignalP"/>
    </source>
</evidence>
<dbReference type="InterPro" id="IPR050122">
    <property type="entry name" value="RTK"/>
</dbReference>
<proteinExistence type="predicted"/>
<dbReference type="GO" id="GO:0043235">
    <property type="term" value="C:receptor complex"/>
    <property type="evidence" value="ECO:0007669"/>
    <property type="project" value="TreeGrafter"/>
</dbReference>
<dbReference type="GO" id="GO:0007169">
    <property type="term" value="P:cell surface receptor protein tyrosine kinase signaling pathway"/>
    <property type="evidence" value="ECO:0007669"/>
    <property type="project" value="TreeGrafter"/>
</dbReference>
<evidence type="ECO:0000256" key="1">
    <source>
        <dbReference type="ARBA" id="ARBA00022679"/>
    </source>
</evidence>
<sequence>VCYGWSGALKVTALQFVSLIVQATIVGFSSTTFTGTETSDVAVCIKVFNPPYGGAAQPFDVIFLTAEGASNPQQKVECTEFEFKQGASVKCHICKIVQDDVCNIKENATVSELILSLPSANTSSGRLIVYESRSKTNITVDDSREPECYVTVGYEYSNYTISEARGYEELCVTGFSPGIDEDFTISIIIPYSVDLFQMTSNGLNFVGTTLKKTCYETNFTFGVDNVCAGFNCRSLEFESTLTKVDETARVYITRATTLIVIELPERCKCRNDTLSPPNDGSVTTAATTIPLLVIVIVVLVLIILCYRKCKKIHLDKIHQRAVRENLRNIFSDDGVEMGSTTCQGLIRSTKQYIFSALFSKIDVEQLVKEVSTMLSLEHTNVMSLRGVCVAVDSPLLIMPFMTNGSVLEFVKHHKDSLLCISMESKVEQARKRLLKICHHISKGMEYLALQRFVHRDLAARNCMIDHNGVIKVADFGLTEDMYGANYFRQQERGEGEDEEKVPIKWMAPESLEEGIFTEATDVWSFGVTVWEIFTCGRIPYTGIPPMGLLKAIRAGRRLERPENDACPDEVYDIMKSCWSLGPKGRPTFQHLVGMLSRLLEMFSDYLDLSQASKQLELSQSLCWKEGVHTSAAALPVIREQDAEDETEDLF</sequence>
<dbReference type="Proteomes" id="UP001174909">
    <property type="component" value="Unassembled WGS sequence"/>
</dbReference>
<keyword evidence="3 9" id="KW-0418">Kinase</keyword>
<dbReference type="InterPro" id="IPR001245">
    <property type="entry name" value="Ser-Thr/Tyr_kinase_cat_dom"/>
</dbReference>
<evidence type="ECO:0000256" key="6">
    <source>
        <dbReference type="SAM" id="Phobius"/>
    </source>
</evidence>
<keyword evidence="6" id="KW-0472">Membrane</keyword>
<keyword evidence="7" id="KW-0732">Signal</keyword>
<dbReference type="CDD" id="cd00192">
    <property type="entry name" value="PTKc"/>
    <property type="match status" value="1"/>
</dbReference>
<keyword evidence="2" id="KW-0547">Nucleotide-binding</keyword>
<dbReference type="InterPro" id="IPR008266">
    <property type="entry name" value="Tyr_kinase_AS"/>
</dbReference>
<reference evidence="9" key="1">
    <citation type="submission" date="2023-03" db="EMBL/GenBank/DDBJ databases">
        <authorList>
            <person name="Steffen K."/>
            <person name="Cardenas P."/>
        </authorList>
    </citation>
    <scope>NUCLEOTIDE SEQUENCE</scope>
</reference>
<evidence type="ECO:0000256" key="2">
    <source>
        <dbReference type="ARBA" id="ARBA00022741"/>
    </source>
</evidence>
<dbReference type="PROSITE" id="PS00109">
    <property type="entry name" value="PROTEIN_KINASE_TYR"/>
    <property type="match status" value="1"/>
</dbReference>
<dbReference type="InterPro" id="IPR011009">
    <property type="entry name" value="Kinase-like_dom_sf"/>
</dbReference>
<dbReference type="AlphaFoldDB" id="A0AA35WEA1"/>
<dbReference type="SMART" id="SM00219">
    <property type="entry name" value="TyrKc"/>
    <property type="match status" value="1"/>
</dbReference>
<dbReference type="PANTHER" id="PTHR24416">
    <property type="entry name" value="TYROSINE-PROTEIN KINASE RECEPTOR"/>
    <property type="match status" value="1"/>
</dbReference>
<name>A0AA35WEA1_GEOBA</name>
<evidence type="ECO:0000313" key="9">
    <source>
        <dbReference type="EMBL" id="CAI8017304.1"/>
    </source>
</evidence>
<dbReference type="Gene3D" id="1.10.510.10">
    <property type="entry name" value="Transferase(Phosphotransferase) domain 1"/>
    <property type="match status" value="1"/>
</dbReference>
<gene>
    <name evidence="9" type="ORF">GBAR_LOCUS10526</name>
</gene>
<feature type="transmembrane region" description="Helical" evidence="6">
    <location>
        <begin position="285"/>
        <end position="306"/>
    </location>
</feature>